<gene>
    <name evidence="4" type="ORF">MP3633_2267</name>
</gene>
<organism evidence="4 5">
    <name type="scientific">Marinomonas primoryensis</name>
    <dbReference type="NCBI Taxonomy" id="178399"/>
    <lineage>
        <taxon>Bacteria</taxon>
        <taxon>Pseudomonadati</taxon>
        <taxon>Pseudomonadota</taxon>
        <taxon>Gammaproteobacteria</taxon>
        <taxon>Oceanospirillales</taxon>
        <taxon>Oceanospirillaceae</taxon>
        <taxon>Marinomonas</taxon>
    </lineage>
</organism>
<dbReference type="InterPro" id="IPR029058">
    <property type="entry name" value="AB_hydrolase_fold"/>
</dbReference>
<dbReference type="InterPro" id="IPR000073">
    <property type="entry name" value="AB_hydrolase_1"/>
</dbReference>
<dbReference type="Pfam" id="PF00561">
    <property type="entry name" value="Abhydrolase_1"/>
    <property type="match status" value="1"/>
</dbReference>
<dbReference type="KEGG" id="mpri:MP3633_2267"/>
<feature type="signal peptide" evidence="2">
    <location>
        <begin position="1"/>
        <end position="24"/>
    </location>
</feature>
<reference evidence="4 5" key="1">
    <citation type="submission" date="2020-06" db="EMBL/GenBank/DDBJ databases">
        <authorList>
            <person name="Voronona O.L."/>
            <person name="Aksenova E.I."/>
            <person name="Kunda M.S."/>
            <person name="Semenov A.N."/>
            <person name="Ryzhova N."/>
        </authorList>
    </citation>
    <scope>NUCLEOTIDE SEQUENCE [LARGE SCALE GENOMIC DNA]</scope>
    <source>
        <strain evidence="4 5">MPKMM3633</strain>
    </source>
</reference>
<evidence type="ECO:0000256" key="2">
    <source>
        <dbReference type="SAM" id="SignalP"/>
    </source>
</evidence>
<sequence length="334" mass="37965">MKTRQKIILFFVASLYSFAPVVEAKSAVEALQNDFVFPNEITGLPTKLSDFKDLEINYFTTNDDVKIAYWEAGEGEPIIFIPGWSANGAEYINVMYLLSKKYHVYVLDPRNQGLSQRVKYGNRISRYSMDLKQFVDHLNLSKVNFSGWSMGASVLWGYIDLFGTQSIKTLSLIDEPISIYIHSNWSEEERLNAGGMTTSAEKMIAAYSGAPTSEDIVDMSVMARYIANDSLYFQNSEAFASAAIKNNFDSMSQVLFDHAMNDWRDVVSKKIDVPTAIFSGDYSHNVRSQQWANSVIPNSQLYIYTKKEEGDHFLAFKNPKKFTSDLDSFIERNK</sequence>
<evidence type="ECO:0000313" key="4">
    <source>
        <dbReference type="EMBL" id="QKK80994.1"/>
    </source>
</evidence>
<dbReference type="InterPro" id="IPR050266">
    <property type="entry name" value="AB_hydrolase_sf"/>
</dbReference>
<dbReference type="GO" id="GO:0016787">
    <property type="term" value="F:hydrolase activity"/>
    <property type="evidence" value="ECO:0007669"/>
    <property type="project" value="UniProtKB-KW"/>
</dbReference>
<dbReference type="Gene3D" id="3.40.50.1820">
    <property type="entry name" value="alpha/beta hydrolase"/>
    <property type="match status" value="1"/>
</dbReference>
<dbReference type="EMBL" id="CP054301">
    <property type="protein sequence ID" value="QKK80994.1"/>
    <property type="molecule type" value="Genomic_DNA"/>
</dbReference>
<dbReference type="Proteomes" id="UP000509371">
    <property type="component" value="Chromosome"/>
</dbReference>
<evidence type="ECO:0000259" key="3">
    <source>
        <dbReference type="Pfam" id="PF00561"/>
    </source>
</evidence>
<dbReference type="AlphaFoldDB" id="A0A859CWR6"/>
<dbReference type="SUPFAM" id="SSF53474">
    <property type="entry name" value="alpha/beta-Hydrolases"/>
    <property type="match status" value="1"/>
</dbReference>
<feature type="chain" id="PRO_5032273967" evidence="2">
    <location>
        <begin position="25"/>
        <end position="334"/>
    </location>
</feature>
<keyword evidence="1 4" id="KW-0378">Hydrolase</keyword>
<protein>
    <submittedName>
        <fullName evidence="4">Alpha/beta hydrolase</fullName>
    </submittedName>
</protein>
<proteinExistence type="predicted"/>
<accession>A0A859CWR6</accession>
<dbReference type="GO" id="GO:0016020">
    <property type="term" value="C:membrane"/>
    <property type="evidence" value="ECO:0007669"/>
    <property type="project" value="TreeGrafter"/>
</dbReference>
<evidence type="ECO:0000313" key="5">
    <source>
        <dbReference type="Proteomes" id="UP000509371"/>
    </source>
</evidence>
<dbReference type="PANTHER" id="PTHR43798:SF31">
    <property type="entry name" value="AB HYDROLASE SUPERFAMILY PROTEIN YCLE"/>
    <property type="match status" value="1"/>
</dbReference>
<dbReference type="PANTHER" id="PTHR43798">
    <property type="entry name" value="MONOACYLGLYCEROL LIPASE"/>
    <property type="match status" value="1"/>
</dbReference>
<dbReference type="RefSeq" id="WP_176335605.1">
    <property type="nucleotide sequence ID" value="NZ_BAAAEF010000007.1"/>
</dbReference>
<feature type="domain" description="AB hydrolase-1" evidence="3">
    <location>
        <begin position="77"/>
        <end position="190"/>
    </location>
</feature>
<evidence type="ECO:0000256" key="1">
    <source>
        <dbReference type="ARBA" id="ARBA00022801"/>
    </source>
</evidence>
<keyword evidence="2" id="KW-0732">Signal</keyword>
<name>A0A859CWR6_9GAMM</name>